<organism evidence="2 3">
    <name type="scientific">Micromonospora nigra</name>
    <dbReference type="NCBI Taxonomy" id="145857"/>
    <lineage>
        <taxon>Bacteria</taxon>
        <taxon>Bacillati</taxon>
        <taxon>Actinomycetota</taxon>
        <taxon>Actinomycetes</taxon>
        <taxon>Micromonosporales</taxon>
        <taxon>Micromonosporaceae</taxon>
        <taxon>Micromonospora</taxon>
    </lineage>
</organism>
<reference evidence="2 3" key="1">
    <citation type="submission" date="2016-06" db="EMBL/GenBank/DDBJ databases">
        <authorList>
            <person name="Kjaerup R.B."/>
            <person name="Dalgaard T.S."/>
            <person name="Juul-Madsen H.R."/>
        </authorList>
    </citation>
    <scope>NUCLEOTIDE SEQUENCE [LARGE SCALE GENOMIC DNA]</scope>
    <source>
        <strain evidence="2 3">DSM 43818</strain>
    </source>
</reference>
<protein>
    <submittedName>
        <fullName evidence="2">Phage tail protein</fullName>
    </submittedName>
</protein>
<dbReference type="InterPro" id="IPR054738">
    <property type="entry name" value="Siphovirus-type_tail_C"/>
</dbReference>
<evidence type="ECO:0000313" key="3">
    <source>
        <dbReference type="Proteomes" id="UP000199699"/>
    </source>
</evidence>
<feature type="domain" description="Siphovirus-type tail component C-terminal" evidence="1">
    <location>
        <begin position="184"/>
        <end position="284"/>
    </location>
</feature>
<proteinExistence type="predicted"/>
<dbReference type="Proteomes" id="UP000199699">
    <property type="component" value="Unassembled WGS sequence"/>
</dbReference>
<dbReference type="AlphaFoldDB" id="A0A1C6SR11"/>
<evidence type="ECO:0000313" key="2">
    <source>
        <dbReference type="EMBL" id="SCL31927.1"/>
    </source>
</evidence>
<keyword evidence="3" id="KW-1185">Reference proteome</keyword>
<accession>A0A1C6SR11</accession>
<dbReference type="Pfam" id="PF22768">
    <property type="entry name" value="SPP1_Dit"/>
    <property type="match status" value="1"/>
</dbReference>
<sequence>MALDERQWQLRDLVLGPGTVYRVMDDTNPFATTVRADQGGARAWAHGGWSGVEWQAERVVPMTVLIDVGANDVGAVIDARHQLAAAFRASHTDLPLTFRLGGREYLLWGRPRMAEPRTDLLGLGRAFVRCAFVALDPMIYSSVEHEVGPVGLPTWTGGLTLPFTAPFTIGATQTGGIDELTNAGTAEVGLRLRVDGPVVQPRISITDPDDVTTSLRIDLTVPDGQWLDIDTQARTVLLNGDLAASRRGQAVGDFPLLQPGTSSLRFAAAEEGDGTVTVLWRDGWW</sequence>
<dbReference type="EMBL" id="FMHT01000003">
    <property type="protein sequence ID" value="SCL31927.1"/>
    <property type="molecule type" value="Genomic_DNA"/>
</dbReference>
<dbReference type="STRING" id="145857.GA0070616_4358"/>
<name>A0A1C6SR11_9ACTN</name>
<evidence type="ECO:0000259" key="1">
    <source>
        <dbReference type="Pfam" id="PF22768"/>
    </source>
</evidence>
<dbReference type="Gene3D" id="2.60.120.860">
    <property type="match status" value="1"/>
</dbReference>
<gene>
    <name evidence="2" type="ORF">GA0070616_4358</name>
</gene>
<dbReference type="RefSeq" id="WP_091086091.1">
    <property type="nucleotide sequence ID" value="NZ_FMHT01000003.1"/>
</dbReference>
<dbReference type="OrthoDB" id="3985590at2"/>